<evidence type="ECO:0000256" key="6">
    <source>
        <dbReference type="ARBA" id="ARBA00022989"/>
    </source>
</evidence>
<dbReference type="GO" id="GO:0038023">
    <property type="term" value="F:signaling receptor activity"/>
    <property type="evidence" value="ECO:0007669"/>
    <property type="project" value="InterPro"/>
</dbReference>
<name>U4U7S1_DENPD</name>
<keyword evidence="6 19" id="KW-1133">Transmembrane helix</keyword>
<evidence type="ECO:0000256" key="8">
    <source>
        <dbReference type="ARBA" id="ARBA00023065"/>
    </source>
</evidence>
<evidence type="ECO:0000256" key="7">
    <source>
        <dbReference type="ARBA" id="ARBA00023018"/>
    </source>
</evidence>
<proteinExistence type="inferred from homology"/>
<keyword evidence="2" id="KW-0813">Transport</keyword>
<reference evidence="21 22" key="1">
    <citation type="journal article" date="2013" name="Genome Biol.">
        <title>Draft genome of the mountain pine beetle, Dendroctonus ponderosae Hopkins, a major forest pest.</title>
        <authorList>
            <person name="Keeling C.I."/>
            <person name="Yuen M.M."/>
            <person name="Liao N.Y."/>
            <person name="Docking T.R."/>
            <person name="Chan S.K."/>
            <person name="Taylor G.A."/>
            <person name="Palmquist D.L."/>
            <person name="Jackman S.D."/>
            <person name="Nguyen A."/>
            <person name="Li M."/>
            <person name="Henderson H."/>
            <person name="Janes J.K."/>
            <person name="Zhao Y."/>
            <person name="Pandoh P."/>
            <person name="Moore R."/>
            <person name="Sperling F.A."/>
            <person name="Huber D.P."/>
            <person name="Birol I."/>
            <person name="Jones S.J."/>
            <person name="Bohlmann J."/>
        </authorList>
    </citation>
    <scope>NUCLEOTIDE SEQUENCE</scope>
</reference>
<keyword evidence="14" id="KW-0407">Ion channel</keyword>
<dbReference type="GO" id="GO:0045211">
    <property type="term" value="C:postsynaptic membrane"/>
    <property type="evidence" value="ECO:0007669"/>
    <property type="project" value="UniProtKB-SubCell"/>
</dbReference>
<evidence type="ECO:0000256" key="13">
    <source>
        <dbReference type="ARBA" id="ARBA00023286"/>
    </source>
</evidence>
<dbReference type="SMART" id="SM00079">
    <property type="entry name" value="PBPe"/>
    <property type="match status" value="1"/>
</dbReference>
<feature type="transmembrane region" description="Helical" evidence="19">
    <location>
        <begin position="302"/>
        <end position="323"/>
    </location>
</feature>
<feature type="binding site" evidence="16">
    <location>
        <position position="160"/>
    </location>
    <ligand>
        <name>L-glutamate</name>
        <dbReference type="ChEBI" id="CHEBI:29985"/>
    </ligand>
</feature>
<evidence type="ECO:0000256" key="1">
    <source>
        <dbReference type="ARBA" id="ARBA00008685"/>
    </source>
</evidence>
<evidence type="ECO:0000256" key="4">
    <source>
        <dbReference type="ARBA" id="ARBA00022692"/>
    </source>
</evidence>
<comment type="similarity">
    <text evidence="1">Belongs to the glutamate-gated ion channel (TC 1.A.10.1) family.</text>
</comment>
<dbReference type="InterPro" id="IPR001508">
    <property type="entry name" value="Iono_Glu_rcpt_met"/>
</dbReference>
<keyword evidence="7" id="KW-0770">Synapse</keyword>
<keyword evidence="5" id="KW-0732">Signal</keyword>
<dbReference type="PRINTS" id="PR00177">
    <property type="entry name" value="NMDARECEPTOR"/>
</dbReference>
<evidence type="ECO:0000256" key="3">
    <source>
        <dbReference type="ARBA" id="ARBA00022475"/>
    </source>
</evidence>
<evidence type="ECO:0000256" key="2">
    <source>
        <dbReference type="ARBA" id="ARBA00022448"/>
    </source>
</evidence>
<dbReference type="PANTHER" id="PTHR18966">
    <property type="entry name" value="IONOTROPIC GLUTAMATE RECEPTOR"/>
    <property type="match status" value="1"/>
</dbReference>
<dbReference type="AlphaFoldDB" id="U4U7S1"/>
<keyword evidence="12" id="KW-0628">Postsynaptic cell membrane</keyword>
<protein>
    <recommendedName>
        <fullName evidence="20">Ionotropic glutamate receptor C-terminal domain-containing protein</fullName>
    </recommendedName>
</protein>
<keyword evidence="11" id="KW-0325">Glycoprotein</keyword>
<evidence type="ECO:0000256" key="5">
    <source>
        <dbReference type="ARBA" id="ARBA00022729"/>
    </source>
</evidence>
<dbReference type="EMBL" id="KB632056">
    <property type="protein sequence ID" value="ERL88363.1"/>
    <property type="molecule type" value="Genomic_DNA"/>
</dbReference>
<evidence type="ECO:0000256" key="18">
    <source>
        <dbReference type="PIRSR" id="PIRSR601508-3"/>
    </source>
</evidence>
<keyword evidence="9 19" id="KW-0472">Membrane</keyword>
<feature type="non-terminal residue" evidence="21">
    <location>
        <position position="372"/>
    </location>
</feature>
<dbReference type="FunFam" id="1.10.287.70:FF:000010">
    <property type="entry name" value="Putative glutamate receptor ionotropic kainate 1"/>
    <property type="match status" value="1"/>
</dbReference>
<evidence type="ECO:0000256" key="9">
    <source>
        <dbReference type="ARBA" id="ARBA00023136"/>
    </source>
</evidence>
<feature type="site" description="Crucial to convey clamshell closure to channel opening" evidence="17">
    <location>
        <position position="138"/>
    </location>
</feature>
<feature type="transmembrane region" description="Helical" evidence="19">
    <location>
        <begin position="108"/>
        <end position="129"/>
    </location>
</feature>
<dbReference type="FunFam" id="3.40.190.10:FF:000060">
    <property type="entry name" value="Glutamate receptor ionotropic, kainate 1"/>
    <property type="match status" value="1"/>
</dbReference>
<keyword evidence="13" id="KW-1071">Ligand-gated ion channel</keyword>
<dbReference type="OrthoDB" id="5984008at2759"/>
<comment type="subcellular location">
    <subcellularLocation>
        <location evidence="15">Postsynaptic cell membrane</location>
        <topology evidence="15">Multi-pass membrane protein</topology>
    </subcellularLocation>
</comment>
<evidence type="ECO:0000256" key="10">
    <source>
        <dbReference type="ARBA" id="ARBA00023170"/>
    </source>
</evidence>
<evidence type="ECO:0000259" key="20">
    <source>
        <dbReference type="SMART" id="SM00079"/>
    </source>
</evidence>
<dbReference type="SUPFAM" id="SSF53850">
    <property type="entry name" value="Periplasmic binding protein-like II"/>
    <property type="match status" value="1"/>
</dbReference>
<evidence type="ECO:0000256" key="14">
    <source>
        <dbReference type="ARBA" id="ARBA00023303"/>
    </source>
</evidence>
<feature type="binding site" evidence="16">
    <location>
        <position position="159"/>
    </location>
    <ligand>
        <name>L-glutamate</name>
        <dbReference type="ChEBI" id="CHEBI:29985"/>
    </ligand>
</feature>
<evidence type="ECO:0000256" key="12">
    <source>
        <dbReference type="ARBA" id="ARBA00023257"/>
    </source>
</evidence>
<dbReference type="Proteomes" id="UP000030742">
    <property type="component" value="Unassembled WGS sequence"/>
</dbReference>
<accession>U4U7S1</accession>
<dbReference type="STRING" id="77166.U4U7S1"/>
<evidence type="ECO:0000256" key="11">
    <source>
        <dbReference type="ARBA" id="ARBA00023180"/>
    </source>
</evidence>
<feature type="binding site" evidence="16">
    <location>
        <position position="210"/>
    </location>
    <ligand>
        <name>L-glutamate</name>
        <dbReference type="ChEBI" id="CHEBI:29985"/>
    </ligand>
</feature>
<feature type="domain" description="Ionotropic glutamate receptor C-terminal" evidence="20">
    <location>
        <begin position="9"/>
        <end position="273"/>
    </location>
</feature>
<evidence type="ECO:0000313" key="21">
    <source>
        <dbReference type="EMBL" id="ERL88363.1"/>
    </source>
</evidence>
<keyword evidence="8" id="KW-0406">Ion transport</keyword>
<evidence type="ECO:0000256" key="16">
    <source>
        <dbReference type="PIRSR" id="PIRSR601508-1"/>
    </source>
</evidence>
<organism evidence="21 22">
    <name type="scientific">Dendroctonus ponderosae</name>
    <name type="common">Mountain pine beetle</name>
    <dbReference type="NCBI Taxonomy" id="77166"/>
    <lineage>
        <taxon>Eukaryota</taxon>
        <taxon>Metazoa</taxon>
        <taxon>Ecdysozoa</taxon>
        <taxon>Arthropoda</taxon>
        <taxon>Hexapoda</taxon>
        <taxon>Insecta</taxon>
        <taxon>Pterygota</taxon>
        <taxon>Neoptera</taxon>
        <taxon>Endopterygota</taxon>
        <taxon>Coleoptera</taxon>
        <taxon>Polyphaga</taxon>
        <taxon>Cucujiformia</taxon>
        <taxon>Curculionidae</taxon>
        <taxon>Scolytinae</taxon>
        <taxon>Dendroctonus</taxon>
    </lineage>
</organism>
<evidence type="ECO:0000256" key="17">
    <source>
        <dbReference type="PIRSR" id="PIRSR601508-2"/>
    </source>
</evidence>
<keyword evidence="3" id="KW-1003">Cell membrane</keyword>
<feature type="disulfide bond" evidence="18">
    <location>
        <begin position="222"/>
        <end position="280"/>
    </location>
</feature>
<dbReference type="InterPro" id="IPR015683">
    <property type="entry name" value="Ionotropic_Glu_rcpt"/>
</dbReference>
<keyword evidence="4 19" id="KW-0812">Transmembrane</keyword>
<dbReference type="InterPro" id="IPR001320">
    <property type="entry name" value="Iontro_rcpt_C"/>
</dbReference>
<dbReference type="Pfam" id="PF00060">
    <property type="entry name" value="Lig_chan"/>
    <property type="match status" value="1"/>
</dbReference>
<dbReference type="GO" id="GO:0015276">
    <property type="term" value="F:ligand-gated monoatomic ion channel activity"/>
    <property type="evidence" value="ECO:0007669"/>
    <property type="project" value="InterPro"/>
</dbReference>
<dbReference type="Gene3D" id="1.10.287.70">
    <property type="match status" value="1"/>
</dbReference>
<evidence type="ECO:0000256" key="19">
    <source>
        <dbReference type="SAM" id="Phobius"/>
    </source>
</evidence>
<feature type="site" description="Interaction with the cone snail toxin Con-ikot-ikot" evidence="17">
    <location>
        <position position="256"/>
    </location>
</feature>
<sequence length="372" mass="41676">MPFMTLGISVLYAKAVKEPPELLSFAHPLSLDVWLYMATSYLVVSLIIFLVARLNPNDWENPHPCDPHPEELENIWSIRNCCWLTLGSIMAQGCDLLPKGISTRMVTASWWFFSLIMTSSYTANMAAFLTMSRMGLSIESAEDLATQSKIKYGCVAGGSTCSFFASTNVSTYHQMWVQMQSADPTVFELSNRAGVARVLASKRRYAFFMESTNIEYETERNCELVQVGGQIDSKGYGIAMTANFQHRKLFNEAILKMQEMGVLHRLKNKWWRERNGGGKCTEDKTLAEDAAAELTLDNMGGAFVVLGIGMVIAIIFSACEFIWMVKKLAINEHLPFKVALRQELNFAFNIWERQKKVKQAAASGAGSKGFET</sequence>
<keyword evidence="10" id="KW-0675">Receptor</keyword>
<feature type="transmembrane region" description="Helical" evidence="19">
    <location>
        <begin position="34"/>
        <end position="52"/>
    </location>
</feature>
<evidence type="ECO:0000313" key="22">
    <source>
        <dbReference type="Proteomes" id="UP000030742"/>
    </source>
</evidence>
<keyword evidence="18" id="KW-1015">Disulfide bond</keyword>
<evidence type="ECO:0000256" key="15">
    <source>
        <dbReference type="ARBA" id="ARBA00034104"/>
    </source>
</evidence>
<gene>
    <name evidence="21" type="ORF">D910_05750</name>
</gene>